<keyword evidence="3" id="KW-0731">Sigma factor</keyword>
<dbReference type="Pfam" id="PF08281">
    <property type="entry name" value="Sigma70_r4_2"/>
    <property type="match status" value="1"/>
</dbReference>
<evidence type="ECO:0000256" key="2">
    <source>
        <dbReference type="ARBA" id="ARBA00023015"/>
    </source>
</evidence>
<feature type="domain" description="RNA polymerase sigma-70 region 2" evidence="5">
    <location>
        <begin position="56"/>
        <end position="122"/>
    </location>
</feature>
<dbReference type="CDD" id="cd06171">
    <property type="entry name" value="Sigma70_r4"/>
    <property type="match status" value="1"/>
</dbReference>
<dbReference type="SUPFAM" id="SSF88946">
    <property type="entry name" value="Sigma2 domain of RNA polymerase sigma factors"/>
    <property type="match status" value="1"/>
</dbReference>
<keyword evidence="2" id="KW-0805">Transcription regulation</keyword>
<feature type="domain" description="RNA polymerase sigma factor 70 region 4 type 2" evidence="6">
    <location>
        <begin position="156"/>
        <end position="208"/>
    </location>
</feature>
<comment type="caution">
    <text evidence="7">The sequence shown here is derived from an EMBL/GenBank/DDBJ whole genome shotgun (WGS) entry which is preliminary data.</text>
</comment>
<protein>
    <submittedName>
        <fullName evidence="7">Sigma-70 family RNA polymerase sigma factor</fullName>
    </submittedName>
</protein>
<evidence type="ECO:0000313" key="8">
    <source>
        <dbReference type="Proteomes" id="UP000786662"/>
    </source>
</evidence>
<dbReference type="InterPro" id="IPR014284">
    <property type="entry name" value="RNA_pol_sigma-70_dom"/>
</dbReference>
<sequence>MAYLDRNHKPERWAGRDLDATKDEAMERWAGRDLDATKDEAILAASLRNPNLFGVLVDRYQDAFMRSATRVVRTREDAEDIVQETFAKIYKNAKKFKKREGIEFKSWAYKVLVNTSYTFYQRIKKKQAVSMEFFETYKYDIIDEKDNLKADLETKEIIAKVLLELPEELKRIVELHYLQDQSYETISKREKLTIPAIKMRLFRGRKLMKKALDNVDDNSL</sequence>
<dbReference type="GO" id="GO:0003677">
    <property type="term" value="F:DNA binding"/>
    <property type="evidence" value="ECO:0007669"/>
    <property type="project" value="InterPro"/>
</dbReference>
<accession>A0A9D6DRA9</accession>
<dbReference type="InterPro" id="IPR036388">
    <property type="entry name" value="WH-like_DNA-bd_sf"/>
</dbReference>
<dbReference type="InterPro" id="IPR039425">
    <property type="entry name" value="RNA_pol_sigma-70-like"/>
</dbReference>
<dbReference type="NCBIfam" id="TIGR02937">
    <property type="entry name" value="sigma70-ECF"/>
    <property type="match status" value="1"/>
</dbReference>
<dbReference type="EMBL" id="JACOYY010000074">
    <property type="protein sequence ID" value="MBI2052559.1"/>
    <property type="molecule type" value="Genomic_DNA"/>
</dbReference>
<dbReference type="InterPro" id="IPR013324">
    <property type="entry name" value="RNA_pol_sigma_r3/r4-like"/>
</dbReference>
<dbReference type="InterPro" id="IPR013249">
    <property type="entry name" value="RNA_pol_sigma70_r4_t2"/>
</dbReference>
<dbReference type="Gene3D" id="1.10.1740.10">
    <property type="match status" value="1"/>
</dbReference>
<dbReference type="SUPFAM" id="SSF88659">
    <property type="entry name" value="Sigma3 and sigma4 domains of RNA polymerase sigma factors"/>
    <property type="match status" value="1"/>
</dbReference>
<dbReference type="AlphaFoldDB" id="A0A9D6DRA9"/>
<organism evidence="7 8">
    <name type="scientific">Candidatus Sungiibacteriota bacterium</name>
    <dbReference type="NCBI Taxonomy" id="2750080"/>
    <lineage>
        <taxon>Bacteria</taxon>
        <taxon>Candidatus Sungiibacteriota</taxon>
    </lineage>
</organism>
<keyword evidence="4" id="KW-0804">Transcription</keyword>
<dbReference type="PANTHER" id="PTHR43133:SF51">
    <property type="entry name" value="RNA POLYMERASE SIGMA FACTOR"/>
    <property type="match status" value="1"/>
</dbReference>
<dbReference type="Pfam" id="PF04542">
    <property type="entry name" value="Sigma70_r2"/>
    <property type="match status" value="1"/>
</dbReference>
<dbReference type="GO" id="GO:0006352">
    <property type="term" value="P:DNA-templated transcription initiation"/>
    <property type="evidence" value="ECO:0007669"/>
    <property type="project" value="InterPro"/>
</dbReference>
<evidence type="ECO:0000256" key="4">
    <source>
        <dbReference type="ARBA" id="ARBA00023163"/>
    </source>
</evidence>
<gene>
    <name evidence="7" type="ORF">HYT38_02715</name>
</gene>
<evidence type="ECO:0000313" key="7">
    <source>
        <dbReference type="EMBL" id="MBI2052559.1"/>
    </source>
</evidence>
<evidence type="ECO:0000259" key="6">
    <source>
        <dbReference type="Pfam" id="PF08281"/>
    </source>
</evidence>
<dbReference type="GO" id="GO:0016987">
    <property type="term" value="F:sigma factor activity"/>
    <property type="evidence" value="ECO:0007669"/>
    <property type="project" value="UniProtKB-KW"/>
</dbReference>
<dbReference type="InterPro" id="IPR007627">
    <property type="entry name" value="RNA_pol_sigma70_r2"/>
</dbReference>
<proteinExistence type="inferred from homology"/>
<evidence type="ECO:0000256" key="1">
    <source>
        <dbReference type="ARBA" id="ARBA00010641"/>
    </source>
</evidence>
<evidence type="ECO:0000256" key="3">
    <source>
        <dbReference type="ARBA" id="ARBA00023082"/>
    </source>
</evidence>
<reference evidence="7" key="1">
    <citation type="submission" date="2020-07" db="EMBL/GenBank/DDBJ databases">
        <title>Huge and variable diversity of episymbiotic CPR bacteria and DPANN archaea in groundwater ecosystems.</title>
        <authorList>
            <person name="He C.Y."/>
            <person name="Keren R."/>
            <person name="Whittaker M."/>
            <person name="Farag I.F."/>
            <person name="Doudna J."/>
            <person name="Cate J.H.D."/>
            <person name="Banfield J.F."/>
        </authorList>
    </citation>
    <scope>NUCLEOTIDE SEQUENCE</scope>
    <source>
        <strain evidence="7">NC_groundwater_191_Ag_S-0.1um_45_8</strain>
    </source>
</reference>
<evidence type="ECO:0000259" key="5">
    <source>
        <dbReference type="Pfam" id="PF04542"/>
    </source>
</evidence>
<dbReference type="Gene3D" id="1.10.10.10">
    <property type="entry name" value="Winged helix-like DNA-binding domain superfamily/Winged helix DNA-binding domain"/>
    <property type="match status" value="1"/>
</dbReference>
<dbReference type="Proteomes" id="UP000786662">
    <property type="component" value="Unassembled WGS sequence"/>
</dbReference>
<comment type="similarity">
    <text evidence="1">Belongs to the sigma-70 factor family. ECF subfamily.</text>
</comment>
<dbReference type="PANTHER" id="PTHR43133">
    <property type="entry name" value="RNA POLYMERASE ECF-TYPE SIGMA FACTO"/>
    <property type="match status" value="1"/>
</dbReference>
<dbReference type="InterPro" id="IPR013325">
    <property type="entry name" value="RNA_pol_sigma_r2"/>
</dbReference>
<name>A0A9D6DRA9_9BACT</name>